<dbReference type="EMBL" id="VSRR010004570">
    <property type="protein sequence ID" value="MPC40079.1"/>
    <property type="molecule type" value="Genomic_DNA"/>
</dbReference>
<dbReference type="AlphaFoldDB" id="A0A5B7F4A3"/>
<gene>
    <name evidence="1" type="ORF">E2C01_033632</name>
</gene>
<proteinExistence type="predicted"/>
<accession>A0A5B7F4A3</accession>
<evidence type="ECO:0000313" key="1">
    <source>
        <dbReference type="EMBL" id="MPC40079.1"/>
    </source>
</evidence>
<keyword evidence="2" id="KW-1185">Reference proteome</keyword>
<reference evidence="1 2" key="1">
    <citation type="submission" date="2019-05" db="EMBL/GenBank/DDBJ databases">
        <title>Another draft genome of Portunus trituberculatus and its Hox gene families provides insights of decapod evolution.</title>
        <authorList>
            <person name="Jeong J.-H."/>
            <person name="Song I."/>
            <person name="Kim S."/>
            <person name="Choi T."/>
            <person name="Kim D."/>
            <person name="Ryu S."/>
            <person name="Kim W."/>
        </authorList>
    </citation>
    <scope>NUCLEOTIDE SEQUENCE [LARGE SCALE GENOMIC DNA]</scope>
    <source>
        <tissue evidence="1">Muscle</tissue>
    </source>
</reference>
<name>A0A5B7F4A3_PORTR</name>
<dbReference type="Proteomes" id="UP000324222">
    <property type="component" value="Unassembled WGS sequence"/>
</dbReference>
<protein>
    <submittedName>
        <fullName evidence="1">Uncharacterized protein</fullName>
    </submittedName>
</protein>
<sequence>MLGVLVPLQVVGSGERHATHVTWEGEVGEVVLLLGVPLQPEEGREGAFTHTALEQPVVVGLPFHHLFLEVVHVRQLLEPPFGPQPDAAAPGEPLICDSKQDAILLLLQVMLIHLPPVCTPSPAFRGHTLVVVHREITVSLYTAIRMKGAKEQIEARP</sequence>
<comment type="caution">
    <text evidence="1">The sequence shown here is derived from an EMBL/GenBank/DDBJ whole genome shotgun (WGS) entry which is preliminary data.</text>
</comment>
<organism evidence="1 2">
    <name type="scientific">Portunus trituberculatus</name>
    <name type="common">Swimming crab</name>
    <name type="synonym">Neptunus trituberculatus</name>
    <dbReference type="NCBI Taxonomy" id="210409"/>
    <lineage>
        <taxon>Eukaryota</taxon>
        <taxon>Metazoa</taxon>
        <taxon>Ecdysozoa</taxon>
        <taxon>Arthropoda</taxon>
        <taxon>Crustacea</taxon>
        <taxon>Multicrustacea</taxon>
        <taxon>Malacostraca</taxon>
        <taxon>Eumalacostraca</taxon>
        <taxon>Eucarida</taxon>
        <taxon>Decapoda</taxon>
        <taxon>Pleocyemata</taxon>
        <taxon>Brachyura</taxon>
        <taxon>Eubrachyura</taxon>
        <taxon>Portunoidea</taxon>
        <taxon>Portunidae</taxon>
        <taxon>Portuninae</taxon>
        <taxon>Portunus</taxon>
    </lineage>
</organism>
<evidence type="ECO:0000313" key="2">
    <source>
        <dbReference type="Proteomes" id="UP000324222"/>
    </source>
</evidence>